<evidence type="ECO:0000256" key="6">
    <source>
        <dbReference type="SAM" id="Phobius"/>
    </source>
</evidence>
<accession>A0ABT3TFY4</accession>
<feature type="transmembrane region" description="Helical" evidence="6">
    <location>
        <begin position="6"/>
        <end position="25"/>
    </location>
</feature>
<keyword evidence="3" id="KW-0175">Coiled coil</keyword>
<dbReference type="Pfam" id="PF02646">
    <property type="entry name" value="RmuC"/>
    <property type="match status" value="1"/>
</dbReference>
<keyword evidence="6" id="KW-0472">Membrane</keyword>
<evidence type="ECO:0000256" key="5">
    <source>
        <dbReference type="SAM" id="MobiDB-lite"/>
    </source>
</evidence>
<gene>
    <name evidence="7" type="primary">rmuC</name>
    <name evidence="7" type="ORF">EYC98_10050</name>
</gene>
<reference evidence="7" key="1">
    <citation type="submission" date="2019-02" db="EMBL/GenBank/DDBJ databases">
        <authorList>
            <person name="Li S.-H."/>
        </authorList>
    </citation>
    <scope>NUCLEOTIDE SEQUENCE</scope>
    <source>
        <strain evidence="7">IMCC14734</strain>
    </source>
</reference>
<keyword evidence="6" id="KW-1133">Transmembrane helix</keyword>
<evidence type="ECO:0000256" key="1">
    <source>
        <dbReference type="ARBA" id="ARBA00003416"/>
    </source>
</evidence>
<comment type="function">
    <text evidence="1">Involved in DNA recombination.</text>
</comment>
<evidence type="ECO:0000256" key="2">
    <source>
        <dbReference type="ARBA" id="ARBA00009840"/>
    </source>
</evidence>
<dbReference type="InterPro" id="IPR003798">
    <property type="entry name" value="DNA_recombination_RmuC"/>
</dbReference>
<keyword evidence="8" id="KW-1185">Reference proteome</keyword>
<comment type="similarity">
    <text evidence="2">Belongs to the RmuC family.</text>
</comment>
<evidence type="ECO:0000256" key="4">
    <source>
        <dbReference type="ARBA" id="ARBA00023172"/>
    </source>
</evidence>
<sequence length="429" mass="48448">MTDPRLLLMSVALSLVLVGAGFLLLRLRYQQKLALAALEHSQEVGEWQAAVSRLEERLAGEGQAAADKLELLQGARKQMSDEFNSLANRIFEEKSERLLENSKNTLQHTLSPLQNQLQEFRKRVDHVYDTESRDRVSLLHELNQLKLLNKQMSEDAVNLTRALKGDKKAQGNWGEVVLERVLEESGLRKGYEYETQVSLQSAGGERRMPDVVVRLPEEKDIIIDAKVSLVDYSRYVASDDELEKRAALAGHVQAIKNHIKGLSIKDYDGLEGVRTLDFVLMFIPIESAFMAAFDAEPDMFRTAYDKQVIVVSPTTLLATLRTVQSIWRYEQQNKNAEKIANQAGAIHDQFALVLESLSEVGKHLDKARGSWDKTRDRLNSGRGNLVRRVQQLQELGARTRKTLPPDMTDSDAEDSARLTDSNPDEENLK</sequence>
<dbReference type="PANTHER" id="PTHR30563">
    <property type="entry name" value="DNA RECOMBINATION PROTEIN RMUC"/>
    <property type="match status" value="1"/>
</dbReference>
<evidence type="ECO:0000256" key="3">
    <source>
        <dbReference type="ARBA" id="ARBA00023054"/>
    </source>
</evidence>
<protein>
    <submittedName>
        <fullName evidence="7">DNA recombination protein RmuC</fullName>
    </submittedName>
</protein>
<feature type="region of interest" description="Disordered" evidence="5">
    <location>
        <begin position="394"/>
        <end position="429"/>
    </location>
</feature>
<dbReference type="PANTHER" id="PTHR30563:SF0">
    <property type="entry name" value="DNA RECOMBINATION PROTEIN RMUC"/>
    <property type="match status" value="1"/>
</dbReference>
<dbReference type="EMBL" id="SHNN01000002">
    <property type="protein sequence ID" value="MCX2981203.1"/>
    <property type="molecule type" value="Genomic_DNA"/>
</dbReference>
<dbReference type="Proteomes" id="UP001143362">
    <property type="component" value="Unassembled WGS sequence"/>
</dbReference>
<evidence type="ECO:0000313" key="8">
    <source>
        <dbReference type="Proteomes" id="UP001143362"/>
    </source>
</evidence>
<keyword evidence="4" id="KW-0233">DNA recombination</keyword>
<proteinExistence type="inferred from homology"/>
<organism evidence="7 8">
    <name type="scientific">Candidatus Litorirhabdus singularis</name>
    <dbReference type="NCBI Taxonomy" id="2518993"/>
    <lineage>
        <taxon>Bacteria</taxon>
        <taxon>Pseudomonadati</taxon>
        <taxon>Pseudomonadota</taxon>
        <taxon>Gammaproteobacteria</taxon>
        <taxon>Cellvibrionales</taxon>
        <taxon>Halieaceae</taxon>
        <taxon>Candidatus Litorirhabdus</taxon>
    </lineage>
</organism>
<name>A0ABT3TFY4_9GAMM</name>
<keyword evidence="6" id="KW-0812">Transmembrane</keyword>
<evidence type="ECO:0000313" key="7">
    <source>
        <dbReference type="EMBL" id="MCX2981203.1"/>
    </source>
</evidence>
<comment type="caution">
    <text evidence="7">The sequence shown here is derived from an EMBL/GenBank/DDBJ whole genome shotgun (WGS) entry which is preliminary data.</text>
</comment>